<dbReference type="Proteomes" id="UP000000851">
    <property type="component" value="Chromosome"/>
</dbReference>
<evidence type="ECO:0000256" key="1">
    <source>
        <dbReference type="ARBA" id="ARBA00010552"/>
    </source>
</evidence>
<gene>
    <name evidence="2" type="ordered locus">Caci_2487</name>
</gene>
<dbReference type="KEGG" id="cai:Caci_2487"/>
<dbReference type="HOGENOM" id="CLU_100715_4_2_11"/>
<keyword evidence="3" id="KW-1185">Reference proteome</keyword>
<organism evidence="2 3">
    <name type="scientific">Catenulispora acidiphila (strain DSM 44928 / JCM 14897 / NBRC 102108 / NRRL B-24433 / ID139908)</name>
    <dbReference type="NCBI Taxonomy" id="479433"/>
    <lineage>
        <taxon>Bacteria</taxon>
        <taxon>Bacillati</taxon>
        <taxon>Actinomycetota</taxon>
        <taxon>Actinomycetes</taxon>
        <taxon>Catenulisporales</taxon>
        <taxon>Catenulisporaceae</taxon>
        <taxon>Catenulispora</taxon>
    </lineage>
</organism>
<dbReference type="PANTHER" id="PTHR11803">
    <property type="entry name" value="2-IMINOBUTANOATE/2-IMINOPROPANOATE DEAMINASE RIDA"/>
    <property type="match status" value="1"/>
</dbReference>
<dbReference type="InterPro" id="IPR006175">
    <property type="entry name" value="YjgF/YER057c/UK114"/>
</dbReference>
<dbReference type="EMBL" id="CP001700">
    <property type="protein sequence ID" value="ACU71405.1"/>
    <property type="molecule type" value="Genomic_DNA"/>
</dbReference>
<dbReference type="SUPFAM" id="SSF55298">
    <property type="entry name" value="YjgF-like"/>
    <property type="match status" value="1"/>
</dbReference>
<dbReference type="GO" id="GO:0019239">
    <property type="term" value="F:deaminase activity"/>
    <property type="evidence" value="ECO:0007669"/>
    <property type="project" value="TreeGrafter"/>
</dbReference>
<dbReference type="AlphaFoldDB" id="C7PW13"/>
<proteinExistence type="inferred from homology"/>
<dbReference type="InParanoid" id="C7PW13"/>
<dbReference type="RefSeq" id="WP_012786698.1">
    <property type="nucleotide sequence ID" value="NC_013131.1"/>
</dbReference>
<accession>C7PW13</accession>
<reference evidence="2 3" key="1">
    <citation type="journal article" date="2009" name="Stand. Genomic Sci.">
        <title>Complete genome sequence of Catenulispora acidiphila type strain (ID 139908).</title>
        <authorList>
            <person name="Copeland A."/>
            <person name="Lapidus A."/>
            <person name="Glavina Del Rio T."/>
            <person name="Nolan M."/>
            <person name="Lucas S."/>
            <person name="Chen F."/>
            <person name="Tice H."/>
            <person name="Cheng J.F."/>
            <person name="Bruce D."/>
            <person name="Goodwin L."/>
            <person name="Pitluck S."/>
            <person name="Mikhailova N."/>
            <person name="Pati A."/>
            <person name="Ivanova N."/>
            <person name="Mavromatis K."/>
            <person name="Chen A."/>
            <person name="Palaniappan K."/>
            <person name="Chain P."/>
            <person name="Land M."/>
            <person name="Hauser L."/>
            <person name="Chang Y.J."/>
            <person name="Jeffries C.D."/>
            <person name="Chertkov O."/>
            <person name="Brettin T."/>
            <person name="Detter J.C."/>
            <person name="Han C."/>
            <person name="Ali Z."/>
            <person name="Tindall B.J."/>
            <person name="Goker M."/>
            <person name="Bristow J."/>
            <person name="Eisen J.A."/>
            <person name="Markowitz V."/>
            <person name="Hugenholtz P."/>
            <person name="Kyrpides N.C."/>
            <person name="Klenk H.P."/>
        </authorList>
    </citation>
    <scope>NUCLEOTIDE SEQUENCE [LARGE SCALE GENOMIC DNA]</scope>
    <source>
        <strain evidence="3">DSM 44928 / JCM 14897 / NBRC 102108 / NRRL B-24433 / ID139908</strain>
    </source>
</reference>
<comment type="similarity">
    <text evidence="1">Belongs to the RutC family.</text>
</comment>
<dbReference type="CDD" id="cd00448">
    <property type="entry name" value="YjgF_YER057c_UK114_family"/>
    <property type="match status" value="1"/>
</dbReference>
<dbReference type="STRING" id="479433.Caci_2487"/>
<dbReference type="Pfam" id="PF01042">
    <property type="entry name" value="Ribonuc_L-PSP"/>
    <property type="match status" value="1"/>
</dbReference>
<dbReference type="GO" id="GO:0005829">
    <property type="term" value="C:cytosol"/>
    <property type="evidence" value="ECO:0007669"/>
    <property type="project" value="TreeGrafter"/>
</dbReference>
<protein>
    <submittedName>
        <fullName evidence="2">Endoribonuclease L-PSP</fullName>
    </submittedName>
</protein>
<dbReference type="InterPro" id="IPR035959">
    <property type="entry name" value="RutC-like_sf"/>
</dbReference>
<evidence type="ECO:0000313" key="2">
    <source>
        <dbReference type="EMBL" id="ACU71405.1"/>
    </source>
</evidence>
<dbReference type="eggNOG" id="COG0251">
    <property type="taxonomic scope" value="Bacteria"/>
</dbReference>
<dbReference type="OrthoDB" id="9803101at2"/>
<evidence type="ECO:0000313" key="3">
    <source>
        <dbReference type="Proteomes" id="UP000000851"/>
    </source>
</evidence>
<dbReference type="Gene3D" id="3.30.1330.40">
    <property type="entry name" value="RutC-like"/>
    <property type="match status" value="1"/>
</dbReference>
<dbReference type="PANTHER" id="PTHR11803:SF58">
    <property type="entry name" value="PROTEIN HMF1-RELATED"/>
    <property type="match status" value="1"/>
</dbReference>
<name>C7PW13_CATAD</name>
<sequence length="129" mass="13552">MKTYLNPDSLSRNPAFTQAIVVESPSRTVYVGGQNAITADGTIVGETLSEQAHQALRNLEAALEAAGAKLTDVVRWNVAIVQGQPVGEGFGAFREAWGDAGDPPTITVHVVAGLANPRFLVEIDAIAVL</sequence>